<evidence type="ECO:0008006" key="4">
    <source>
        <dbReference type="Google" id="ProtNLM"/>
    </source>
</evidence>
<dbReference type="Proteomes" id="UP000029736">
    <property type="component" value="Unassembled WGS sequence"/>
</dbReference>
<accession>A0A098S6J5</accession>
<comment type="caution">
    <text evidence="2">The sequence shown here is derived from an EMBL/GenBank/DDBJ whole genome shotgun (WGS) entry which is preliminary data.</text>
</comment>
<organism evidence="2 3">
    <name type="scientific">Phaeodactylibacter xiamenensis</name>
    <dbReference type="NCBI Taxonomy" id="1524460"/>
    <lineage>
        <taxon>Bacteria</taxon>
        <taxon>Pseudomonadati</taxon>
        <taxon>Bacteroidota</taxon>
        <taxon>Saprospiria</taxon>
        <taxon>Saprospirales</taxon>
        <taxon>Haliscomenobacteraceae</taxon>
        <taxon>Phaeodactylibacter</taxon>
    </lineage>
</organism>
<feature type="chain" id="PRO_5001939983" description="Calx-beta domain-containing protein" evidence="1">
    <location>
        <begin position="22"/>
        <end position="334"/>
    </location>
</feature>
<dbReference type="OrthoDB" id="1492759at2"/>
<reference evidence="2 3" key="1">
    <citation type="journal article" date="2014" name="Int. J. Syst. Evol. Microbiol.">
        <title>Phaeodactylibacter xiamenensis gen. nov., sp. nov., a member of the family Saprospiraceae isolated from the marine alga Phaeodactylum tricornutum.</title>
        <authorList>
            <person name="Chen Z.Jr."/>
            <person name="Lei X."/>
            <person name="Lai Q."/>
            <person name="Li Y."/>
            <person name="Zhang B."/>
            <person name="Zhang J."/>
            <person name="Zhang H."/>
            <person name="Yang L."/>
            <person name="Zheng W."/>
            <person name="Tian Y."/>
            <person name="Yu Z."/>
            <person name="Xu H.Jr."/>
            <person name="Zheng T."/>
        </authorList>
    </citation>
    <scope>NUCLEOTIDE SEQUENCE [LARGE SCALE GENOMIC DNA]</scope>
    <source>
        <strain evidence="2 3">KD52</strain>
    </source>
</reference>
<dbReference type="RefSeq" id="WP_044221038.1">
    <property type="nucleotide sequence ID" value="NZ_JBKAGJ010000023.1"/>
</dbReference>
<evidence type="ECO:0000256" key="1">
    <source>
        <dbReference type="SAM" id="SignalP"/>
    </source>
</evidence>
<dbReference type="Gene3D" id="2.60.120.200">
    <property type="match status" value="1"/>
</dbReference>
<evidence type="ECO:0000313" key="3">
    <source>
        <dbReference type="Proteomes" id="UP000029736"/>
    </source>
</evidence>
<protein>
    <recommendedName>
        <fullName evidence="4">Calx-beta domain-containing protein</fullName>
    </recommendedName>
</protein>
<dbReference type="NCBIfam" id="NF038128">
    <property type="entry name" value="choice_anch_J"/>
    <property type="match status" value="1"/>
</dbReference>
<dbReference type="AlphaFoldDB" id="A0A098S6J5"/>
<gene>
    <name evidence="2" type="ORF">IX84_13180</name>
</gene>
<dbReference type="PROSITE" id="PS51257">
    <property type="entry name" value="PROKAR_LIPOPROTEIN"/>
    <property type="match status" value="1"/>
</dbReference>
<keyword evidence="1" id="KW-0732">Signal</keyword>
<evidence type="ECO:0000313" key="2">
    <source>
        <dbReference type="EMBL" id="KGE87726.1"/>
    </source>
</evidence>
<feature type="signal peptide" evidence="1">
    <location>
        <begin position="1"/>
        <end position="21"/>
    </location>
</feature>
<proteinExistence type="predicted"/>
<dbReference type="EMBL" id="JPOS01000033">
    <property type="protein sequence ID" value="KGE87726.1"/>
    <property type="molecule type" value="Genomic_DNA"/>
</dbReference>
<keyword evidence="3" id="KW-1185">Reference proteome</keyword>
<sequence>MKNWHYLILSLFAISALTFMGCDDDGDDTISTVNFTEDIYNLTTSDLSPIEVELAISPAATQDSEIEIEISGADAGVAFSTDPAISGTTVVIPVQSGASTASFTFTPIEAGIEGQLTANLMLTSTGPGLTTGITIESIITIVDVGADLPLMEDFAGCEEDPQQPIPDGWTEAVIQQNGEGSATWVCGDANFLGSNAVQVNAFVPGSADNMSSEVWLVTPRLNLTEATNPVLSFDVDRRFDPTADFPYPEGAYDVLISTDYSVSVENATWQRFEAGHTAIADNDPGVDNLANTGDLDLSAYNGEVIAIAFVYRAGAPASFDATILRVGNVSVTDN</sequence>
<name>A0A098S6J5_9BACT</name>